<proteinExistence type="predicted"/>
<dbReference type="InterPro" id="IPR022663">
    <property type="entry name" value="DapB_C"/>
</dbReference>
<dbReference type="STRING" id="1189621.A3SI_18472"/>
<dbReference type="AlphaFoldDB" id="I5BU36"/>
<evidence type="ECO:0000259" key="1">
    <source>
        <dbReference type="Pfam" id="PF05173"/>
    </source>
</evidence>
<name>I5BU36_9BACT</name>
<gene>
    <name evidence="2" type="ORF">A3SI_18472</name>
</gene>
<dbReference type="Proteomes" id="UP000005551">
    <property type="component" value="Unassembled WGS sequence"/>
</dbReference>
<accession>I5BU36</accession>
<sequence>MSENDTRLPITAKRIDPAPGTHTVTYTSEIDTLSINHTAHSRQGFALGAVLVAEWIKDKKGILSMDDFLSF</sequence>
<comment type="caution">
    <text evidence="2">The sequence shown here is derived from an EMBL/GenBank/DDBJ whole genome shotgun (WGS) entry which is preliminary data.</text>
</comment>
<dbReference type="Gene3D" id="3.40.50.720">
    <property type="entry name" value="NAD(P)-binding Rossmann-like Domain"/>
    <property type="match status" value="1"/>
</dbReference>
<dbReference type="GO" id="GO:0009089">
    <property type="term" value="P:lysine biosynthetic process via diaminopimelate"/>
    <property type="evidence" value="ECO:0007669"/>
    <property type="project" value="InterPro"/>
</dbReference>
<organism evidence="2 3">
    <name type="scientific">Nitritalea halalkaliphila LW7</name>
    <dbReference type="NCBI Taxonomy" id="1189621"/>
    <lineage>
        <taxon>Bacteria</taxon>
        <taxon>Pseudomonadati</taxon>
        <taxon>Bacteroidota</taxon>
        <taxon>Cytophagia</taxon>
        <taxon>Cytophagales</taxon>
        <taxon>Cyclobacteriaceae</taxon>
        <taxon>Nitritalea</taxon>
    </lineage>
</organism>
<protein>
    <submittedName>
        <fullName evidence="2">Dihydrodipicolinate reductase</fullName>
    </submittedName>
</protein>
<feature type="domain" description="Dihydrodipicolinate reductase C-terminal" evidence="1">
    <location>
        <begin position="5"/>
        <end position="69"/>
    </location>
</feature>
<dbReference type="GO" id="GO:0008839">
    <property type="term" value="F:4-hydroxy-tetrahydrodipicolinate reductase"/>
    <property type="evidence" value="ECO:0007669"/>
    <property type="project" value="InterPro"/>
</dbReference>
<evidence type="ECO:0000313" key="2">
    <source>
        <dbReference type="EMBL" id="EIM73088.1"/>
    </source>
</evidence>
<reference evidence="2 3" key="1">
    <citation type="submission" date="2012-05" db="EMBL/GenBank/DDBJ databases">
        <title>Genome sequence of Nitritalea halalkaliphila LW7.</title>
        <authorList>
            <person name="Jangir P.K."/>
            <person name="Singh A."/>
            <person name="Shivaji S."/>
            <person name="Sharma R."/>
        </authorList>
    </citation>
    <scope>NUCLEOTIDE SEQUENCE [LARGE SCALE GENOMIC DNA]</scope>
    <source>
        <strain evidence="2 3">LW7</strain>
    </source>
</reference>
<evidence type="ECO:0000313" key="3">
    <source>
        <dbReference type="Proteomes" id="UP000005551"/>
    </source>
</evidence>
<keyword evidence="3" id="KW-1185">Reference proteome</keyword>
<dbReference type="Pfam" id="PF05173">
    <property type="entry name" value="DapB_C"/>
    <property type="match status" value="1"/>
</dbReference>
<dbReference type="PATRIC" id="fig|1189621.3.peg.3833"/>
<dbReference type="EMBL" id="AJYA01000067">
    <property type="protein sequence ID" value="EIM73088.1"/>
    <property type="molecule type" value="Genomic_DNA"/>
</dbReference>